<keyword evidence="9 19" id="KW-0686">Riboflavin biosynthesis</keyword>
<dbReference type="GO" id="GO:0008270">
    <property type="term" value="F:zinc ion binding"/>
    <property type="evidence" value="ECO:0007669"/>
    <property type="project" value="UniProtKB-UniRule"/>
</dbReference>
<evidence type="ECO:0000256" key="2">
    <source>
        <dbReference type="ARBA" id="ARBA00001936"/>
    </source>
</evidence>
<comment type="similarity">
    <text evidence="19">Belongs to the GTP cyclohydrolase II family.</text>
</comment>
<feature type="binding site" evidence="19">
    <location>
        <position position="265"/>
    </location>
    <ligand>
        <name>Zn(2+)</name>
        <dbReference type="ChEBI" id="CHEBI:29105"/>
        <note>catalytic</note>
    </ligand>
</feature>
<dbReference type="GO" id="GO:0009231">
    <property type="term" value="P:riboflavin biosynthetic process"/>
    <property type="evidence" value="ECO:0007669"/>
    <property type="project" value="UniProtKB-UniRule"/>
</dbReference>
<comment type="cofactor">
    <cofactor evidence="3">
        <name>Mg(2+)</name>
        <dbReference type="ChEBI" id="CHEBI:18420"/>
    </cofactor>
</comment>
<dbReference type="EMBL" id="MWQY01000007">
    <property type="protein sequence ID" value="ORC35872.1"/>
    <property type="molecule type" value="Genomic_DNA"/>
</dbReference>
<dbReference type="UniPathway" id="UPA00275">
    <property type="reaction ID" value="UER00399"/>
</dbReference>
<evidence type="ECO:0000256" key="5">
    <source>
        <dbReference type="ARBA" id="ARBA00004853"/>
    </source>
</evidence>
<comment type="cofactor">
    <cofactor evidence="19">
        <name>Zn(2+)</name>
        <dbReference type="ChEBI" id="CHEBI:29105"/>
    </cofactor>
    <text evidence="19">Binds 1 zinc ion per subunit.</text>
</comment>
<dbReference type="Gene3D" id="3.90.870.10">
    <property type="entry name" value="DHBP synthase"/>
    <property type="match status" value="1"/>
</dbReference>
<sequence>MNGKIRIEKKLEQVREALEKIKAGGLVLVRDDEGRENEGDLVGAASLADESMVAFMAVHGRGLVCQSVTEETARRLQLHPQTPSNTDAMGTAFTVSVDAARGISTGISGADRARTARILADPRSVPEQLTRPGHLFPLVARKGGVLVRPGHTEASADLARLAGLEPSGLICEVMQEDGSMARGPELEKLAAEWDMPLISVKDIVAYREALGDIVLEETDSAMMPTEHGEFRIRAFRCEDAAASEMLLLESRDRGEVPLVRLHSECLTGDGFHSLRCDCGPQLTAALSRIAAEGGALVYLKQEGRGIGIFEKIRAYTLQDRGLDTVSANIALGHEADLRRYGSAAAALKKAGYTRLRLLTNNPEKVAALERAGIEVVERISHYHGANRHNLRYVQTKIDQMGHYAPRKLKEIAL</sequence>
<evidence type="ECO:0000259" key="20">
    <source>
        <dbReference type="Pfam" id="PF00925"/>
    </source>
</evidence>
<dbReference type="PANTHER" id="PTHR21327:SF18">
    <property type="entry name" value="3,4-DIHYDROXY-2-BUTANONE 4-PHOSPHATE SYNTHASE"/>
    <property type="match status" value="1"/>
</dbReference>
<dbReference type="GO" id="GO:0005525">
    <property type="term" value="F:GTP binding"/>
    <property type="evidence" value="ECO:0007669"/>
    <property type="project" value="UniProtKB-KW"/>
</dbReference>
<evidence type="ECO:0000256" key="9">
    <source>
        <dbReference type="ARBA" id="ARBA00022619"/>
    </source>
</evidence>
<feature type="binding site" evidence="19">
    <location>
        <position position="359"/>
    </location>
    <ligand>
        <name>GTP</name>
        <dbReference type="ChEBI" id="CHEBI:37565"/>
    </ligand>
</feature>
<feature type="binding site" evidence="19">
    <location>
        <position position="364"/>
    </location>
    <ligand>
        <name>GTP</name>
        <dbReference type="ChEBI" id="CHEBI:37565"/>
    </ligand>
</feature>
<dbReference type="NCBIfam" id="NF001591">
    <property type="entry name" value="PRK00393.1"/>
    <property type="match status" value="1"/>
</dbReference>
<dbReference type="Pfam" id="PF00926">
    <property type="entry name" value="DHBP_synthase"/>
    <property type="match status" value="1"/>
</dbReference>
<proteinExistence type="inferred from homology"/>
<evidence type="ECO:0000256" key="15">
    <source>
        <dbReference type="ARBA" id="ARBA00023134"/>
    </source>
</evidence>
<evidence type="ECO:0000256" key="1">
    <source>
        <dbReference type="ARBA" id="ARBA00000141"/>
    </source>
</evidence>
<evidence type="ECO:0000313" key="21">
    <source>
        <dbReference type="EMBL" id="ORC35872.1"/>
    </source>
</evidence>
<evidence type="ECO:0000256" key="19">
    <source>
        <dbReference type="HAMAP-Rule" id="MF_00179"/>
    </source>
</evidence>
<dbReference type="GO" id="GO:0005829">
    <property type="term" value="C:cytosol"/>
    <property type="evidence" value="ECO:0007669"/>
    <property type="project" value="TreeGrafter"/>
</dbReference>
<comment type="catalytic activity">
    <reaction evidence="18 19">
        <text>GTP + 4 H2O = 2,5-diamino-6-hydroxy-4-(5-phosphoribosylamino)-pyrimidine + formate + 2 phosphate + 3 H(+)</text>
        <dbReference type="Rhea" id="RHEA:23704"/>
        <dbReference type="ChEBI" id="CHEBI:15377"/>
        <dbReference type="ChEBI" id="CHEBI:15378"/>
        <dbReference type="ChEBI" id="CHEBI:15740"/>
        <dbReference type="ChEBI" id="CHEBI:37565"/>
        <dbReference type="ChEBI" id="CHEBI:43474"/>
        <dbReference type="ChEBI" id="CHEBI:58614"/>
        <dbReference type="EC" id="3.5.4.25"/>
    </reaction>
</comment>
<comment type="similarity">
    <text evidence="8">In the C-terminal section; belongs to the GTP cyclohydrolase II family.</text>
</comment>
<dbReference type="Proteomes" id="UP000192343">
    <property type="component" value="Unassembled WGS sequence"/>
</dbReference>
<comment type="pathway">
    <text evidence="6">Cofactor biosynthesis; riboflavin biosynthesis; 2-hydroxy-3-oxobutyl phosphate from D-ribulose 5-phosphate: step 1/1.</text>
</comment>
<reference evidence="21 22" key="1">
    <citation type="submission" date="2017-03" db="EMBL/GenBank/DDBJ databases">
        <title>Draft Genome sequence of Marispirochaeta sp. strain JC444.</title>
        <authorList>
            <person name="Shivani Y."/>
            <person name="Subhash Y."/>
            <person name="Sasikala C."/>
            <person name="Ramana C."/>
        </authorList>
    </citation>
    <scope>NUCLEOTIDE SEQUENCE [LARGE SCALE GENOMIC DNA]</scope>
    <source>
        <strain evidence="21 22">JC444</strain>
    </source>
</reference>
<feature type="binding site" evidence="19">
    <location>
        <position position="281"/>
    </location>
    <ligand>
        <name>GTP</name>
        <dbReference type="ChEBI" id="CHEBI:37565"/>
    </ligand>
</feature>
<keyword evidence="17" id="KW-0456">Lyase</keyword>
<dbReference type="PANTHER" id="PTHR21327">
    <property type="entry name" value="GTP CYCLOHYDROLASE II-RELATED"/>
    <property type="match status" value="1"/>
</dbReference>
<keyword evidence="10 19" id="KW-0479">Metal-binding</keyword>
<evidence type="ECO:0000256" key="10">
    <source>
        <dbReference type="ARBA" id="ARBA00022723"/>
    </source>
</evidence>
<feature type="active site" description="Nucleophile" evidence="19">
    <location>
        <position position="338"/>
    </location>
</feature>
<dbReference type="InterPro" id="IPR000926">
    <property type="entry name" value="RibA"/>
</dbReference>
<feature type="domain" description="GTP cyclohydrolase II" evidence="20">
    <location>
        <begin position="220"/>
        <end position="379"/>
    </location>
</feature>
<name>A0A1Y1RYZ3_9SPIO</name>
<evidence type="ECO:0000256" key="14">
    <source>
        <dbReference type="ARBA" id="ARBA00022842"/>
    </source>
</evidence>
<protein>
    <recommendedName>
        <fullName evidence="19">GTP cyclohydrolase-2</fullName>
        <ecNumber evidence="19">3.5.4.25</ecNumber>
    </recommendedName>
    <alternativeName>
        <fullName evidence="19">GTP cyclohydrolase II</fullName>
    </alternativeName>
</protein>
<feature type="binding site" evidence="19">
    <location>
        <position position="276"/>
    </location>
    <ligand>
        <name>Zn(2+)</name>
        <dbReference type="ChEBI" id="CHEBI:29105"/>
        <note>catalytic</note>
    </ligand>
</feature>
<comment type="caution">
    <text evidence="21">The sequence shown here is derived from an EMBL/GenBank/DDBJ whole genome shotgun (WGS) entry which is preliminary data.</text>
</comment>
<keyword evidence="15 19" id="KW-0342">GTP-binding</keyword>
<dbReference type="GO" id="GO:0003935">
    <property type="term" value="F:GTP cyclohydrolase II activity"/>
    <property type="evidence" value="ECO:0007669"/>
    <property type="project" value="UniProtKB-UniRule"/>
</dbReference>
<accession>A0A1Y1RYZ3</accession>
<dbReference type="InterPro" id="IPR036144">
    <property type="entry name" value="RibA-like_sf"/>
</dbReference>
<dbReference type="HAMAP" id="MF_00179">
    <property type="entry name" value="RibA"/>
    <property type="match status" value="1"/>
</dbReference>
<dbReference type="EC" id="3.5.4.25" evidence="19"/>
<comment type="pathway">
    <text evidence="5 19">Cofactor biosynthesis; riboflavin biosynthesis; 5-amino-6-(D-ribitylamino)uracil from GTP: step 1/4.</text>
</comment>
<evidence type="ECO:0000256" key="8">
    <source>
        <dbReference type="ARBA" id="ARBA00008976"/>
    </source>
</evidence>
<evidence type="ECO:0000256" key="12">
    <source>
        <dbReference type="ARBA" id="ARBA00022801"/>
    </source>
</evidence>
<comment type="function">
    <text evidence="4">Catalyzes the conversion of D-ribulose 5-phosphate to formate and 3,4-dihydroxy-2-butanone 4-phosphate.</text>
</comment>
<dbReference type="OrthoDB" id="9793111at2"/>
<keyword evidence="14" id="KW-0460">Magnesium</keyword>
<dbReference type="SUPFAM" id="SSF55821">
    <property type="entry name" value="YrdC/RibB"/>
    <property type="match status" value="1"/>
</dbReference>
<keyword evidence="16" id="KW-0464">Manganese</keyword>
<evidence type="ECO:0000256" key="17">
    <source>
        <dbReference type="ARBA" id="ARBA00023239"/>
    </source>
</evidence>
<dbReference type="RefSeq" id="WP_083049636.1">
    <property type="nucleotide sequence ID" value="NZ_MWQY01000007.1"/>
</dbReference>
<gene>
    <name evidence="19" type="primary">ribA</name>
    <name evidence="21" type="ORF">B4O97_07320</name>
</gene>
<evidence type="ECO:0000256" key="13">
    <source>
        <dbReference type="ARBA" id="ARBA00022833"/>
    </source>
</evidence>
<evidence type="ECO:0000256" key="18">
    <source>
        <dbReference type="ARBA" id="ARBA00049295"/>
    </source>
</evidence>
<comment type="cofactor">
    <cofactor evidence="2">
        <name>Mn(2+)</name>
        <dbReference type="ChEBI" id="CHEBI:29035"/>
    </cofactor>
</comment>
<dbReference type="AlphaFoldDB" id="A0A1Y1RYZ3"/>
<evidence type="ECO:0000313" key="22">
    <source>
        <dbReference type="Proteomes" id="UP000192343"/>
    </source>
</evidence>
<feature type="binding site" evidence="19">
    <location>
        <begin position="260"/>
        <end position="264"/>
    </location>
    <ligand>
        <name>GTP</name>
        <dbReference type="ChEBI" id="CHEBI:37565"/>
    </ligand>
</feature>
<evidence type="ECO:0000256" key="3">
    <source>
        <dbReference type="ARBA" id="ARBA00001946"/>
    </source>
</evidence>
<comment type="similarity">
    <text evidence="7">In the N-terminal section; belongs to the DHBP synthase family.</text>
</comment>
<keyword evidence="22" id="KW-1185">Reference proteome</keyword>
<comment type="function">
    <text evidence="19">Catalyzes the conversion of GTP to 2,5-diamino-6-ribosylamino-4(3H)-pyrimidinone 5'-phosphate (DARP), formate and pyrophosphate.</text>
</comment>
<dbReference type="PIRSF" id="PIRSF001259">
    <property type="entry name" value="RibA"/>
    <property type="match status" value="1"/>
</dbReference>
<dbReference type="STRING" id="1963862.B4O97_07320"/>
<comment type="catalytic activity">
    <reaction evidence="1">
        <text>D-ribulose 5-phosphate = (2S)-2-hydroxy-3-oxobutyl phosphate + formate + H(+)</text>
        <dbReference type="Rhea" id="RHEA:18457"/>
        <dbReference type="ChEBI" id="CHEBI:15378"/>
        <dbReference type="ChEBI" id="CHEBI:15740"/>
        <dbReference type="ChEBI" id="CHEBI:58121"/>
        <dbReference type="ChEBI" id="CHEBI:58830"/>
        <dbReference type="EC" id="4.1.99.12"/>
    </reaction>
</comment>
<dbReference type="InterPro" id="IPR032677">
    <property type="entry name" value="GTP_cyclohydro_II"/>
</dbReference>
<feature type="binding site" evidence="19">
    <location>
        <position position="278"/>
    </location>
    <ligand>
        <name>Zn(2+)</name>
        <dbReference type="ChEBI" id="CHEBI:29105"/>
        <note>catalytic</note>
    </ligand>
</feature>
<evidence type="ECO:0000256" key="7">
    <source>
        <dbReference type="ARBA" id="ARBA00005520"/>
    </source>
</evidence>
<feature type="binding site" evidence="19">
    <location>
        <position position="324"/>
    </location>
    <ligand>
        <name>GTP</name>
        <dbReference type="ChEBI" id="CHEBI:37565"/>
    </ligand>
</feature>
<dbReference type="InterPro" id="IPR000422">
    <property type="entry name" value="DHBP_synthase_RibB"/>
</dbReference>
<dbReference type="NCBIfam" id="TIGR00506">
    <property type="entry name" value="ribB"/>
    <property type="match status" value="1"/>
</dbReference>
<dbReference type="FunFam" id="3.40.50.10990:FF:000002">
    <property type="entry name" value="GTP cyclohydrolase-2"/>
    <property type="match status" value="1"/>
</dbReference>
<organism evidence="21 22">
    <name type="scientific">Marispirochaeta aestuarii</name>
    <dbReference type="NCBI Taxonomy" id="1963862"/>
    <lineage>
        <taxon>Bacteria</taxon>
        <taxon>Pseudomonadati</taxon>
        <taxon>Spirochaetota</taxon>
        <taxon>Spirochaetia</taxon>
        <taxon>Spirochaetales</taxon>
        <taxon>Spirochaetaceae</taxon>
        <taxon>Marispirochaeta</taxon>
    </lineage>
</organism>
<evidence type="ECO:0000256" key="6">
    <source>
        <dbReference type="ARBA" id="ARBA00004904"/>
    </source>
</evidence>
<dbReference type="NCBIfam" id="TIGR00505">
    <property type="entry name" value="ribA"/>
    <property type="match status" value="1"/>
</dbReference>
<dbReference type="CDD" id="cd00641">
    <property type="entry name" value="GTP_cyclohydro2"/>
    <property type="match status" value="1"/>
</dbReference>
<keyword evidence="11 19" id="KW-0547">Nucleotide-binding</keyword>
<keyword evidence="12 19" id="KW-0378">Hydrolase</keyword>
<evidence type="ECO:0000256" key="11">
    <source>
        <dbReference type="ARBA" id="ARBA00022741"/>
    </source>
</evidence>
<dbReference type="GO" id="GO:0008686">
    <property type="term" value="F:3,4-dihydroxy-2-butanone-4-phosphate synthase activity"/>
    <property type="evidence" value="ECO:0007669"/>
    <property type="project" value="UniProtKB-EC"/>
</dbReference>
<dbReference type="Pfam" id="PF00925">
    <property type="entry name" value="GTP_cyclohydro2"/>
    <property type="match status" value="1"/>
</dbReference>
<keyword evidence="13 19" id="KW-0862">Zinc</keyword>
<feature type="binding site" evidence="19">
    <location>
        <begin position="302"/>
        <end position="304"/>
    </location>
    <ligand>
        <name>GTP</name>
        <dbReference type="ChEBI" id="CHEBI:37565"/>
    </ligand>
</feature>
<evidence type="ECO:0000256" key="16">
    <source>
        <dbReference type="ARBA" id="ARBA00023211"/>
    </source>
</evidence>
<dbReference type="FunFam" id="3.90.870.10:FF:000001">
    <property type="entry name" value="Riboflavin biosynthesis protein RibBA"/>
    <property type="match status" value="1"/>
</dbReference>
<dbReference type="InterPro" id="IPR017945">
    <property type="entry name" value="DHBP_synth_RibB-like_a/b_dom"/>
</dbReference>
<dbReference type="SUPFAM" id="SSF142695">
    <property type="entry name" value="RibA-like"/>
    <property type="match status" value="1"/>
</dbReference>
<evidence type="ECO:0000256" key="4">
    <source>
        <dbReference type="ARBA" id="ARBA00002284"/>
    </source>
</evidence>
<dbReference type="Gene3D" id="3.40.50.10990">
    <property type="entry name" value="GTP cyclohydrolase II"/>
    <property type="match status" value="1"/>
</dbReference>
<feature type="active site" description="Proton acceptor" evidence="19">
    <location>
        <position position="336"/>
    </location>
</feature>